<evidence type="ECO:0000313" key="15">
    <source>
        <dbReference type="EMBL" id="ODN70822.1"/>
    </source>
</evidence>
<dbReference type="GO" id="GO:0071555">
    <property type="term" value="P:cell wall organization"/>
    <property type="evidence" value="ECO:0007669"/>
    <property type="project" value="UniProtKB-KW"/>
</dbReference>
<evidence type="ECO:0000256" key="12">
    <source>
        <dbReference type="ARBA" id="ARBA00034000"/>
    </source>
</evidence>
<evidence type="ECO:0000256" key="1">
    <source>
        <dbReference type="ARBA" id="ARBA00003217"/>
    </source>
</evidence>
<dbReference type="RefSeq" id="WP_069306640.1">
    <property type="nucleotide sequence ID" value="NZ_MCRJ01000038.1"/>
</dbReference>
<keyword evidence="7" id="KW-0732">Signal</keyword>
<evidence type="ECO:0000256" key="4">
    <source>
        <dbReference type="ARBA" id="ARBA00012448"/>
    </source>
</evidence>
<evidence type="ECO:0000256" key="11">
    <source>
        <dbReference type="ARBA" id="ARBA00023316"/>
    </source>
</evidence>
<gene>
    <name evidence="15" type="primary">dacD</name>
    <name evidence="15" type="ORF">A6302_01869</name>
</gene>
<dbReference type="Gene3D" id="2.60.410.10">
    <property type="entry name" value="D-Ala-D-Ala carboxypeptidase, C-terminal domain"/>
    <property type="match status" value="1"/>
</dbReference>
<keyword evidence="5 15" id="KW-0121">Carboxypeptidase</keyword>
<comment type="pathway">
    <text evidence="2">Cell wall biogenesis; peptidoglycan biosynthesis.</text>
</comment>
<keyword evidence="9" id="KW-0133">Cell shape</keyword>
<dbReference type="InterPro" id="IPR015956">
    <property type="entry name" value="Peniciliin-bd_prot_C_sf"/>
</dbReference>
<evidence type="ECO:0000313" key="16">
    <source>
        <dbReference type="Proteomes" id="UP000094622"/>
    </source>
</evidence>
<dbReference type="OrthoDB" id="9795979at2"/>
<evidence type="ECO:0000256" key="3">
    <source>
        <dbReference type="ARBA" id="ARBA00007164"/>
    </source>
</evidence>
<dbReference type="Pfam" id="PF07943">
    <property type="entry name" value="PBP5_C"/>
    <property type="match status" value="1"/>
</dbReference>
<proteinExistence type="inferred from homology"/>
<dbReference type="InterPro" id="IPR037167">
    <property type="entry name" value="Peptidase_S11_C_sf"/>
</dbReference>
<dbReference type="InterPro" id="IPR018044">
    <property type="entry name" value="Peptidase_S11"/>
</dbReference>
<evidence type="ECO:0000256" key="5">
    <source>
        <dbReference type="ARBA" id="ARBA00022645"/>
    </source>
</evidence>
<comment type="function">
    <text evidence="1">Removes C-terminal D-alanyl residues from sugar-peptide cell wall precursors.</text>
</comment>
<evidence type="ECO:0000256" key="7">
    <source>
        <dbReference type="ARBA" id="ARBA00022729"/>
    </source>
</evidence>
<dbReference type="PATRIC" id="fig|1439726.3.peg.1974"/>
<reference evidence="15 16" key="1">
    <citation type="submission" date="2016-07" db="EMBL/GenBank/DDBJ databases">
        <title>Draft Genome Sequence of Methylobrevis pamukkalensis PK2.</title>
        <authorList>
            <person name="Vasilenko O.V."/>
            <person name="Doronina N.V."/>
            <person name="Shmareva M.N."/>
            <person name="Tarlachkov S.V."/>
            <person name="Mustakhimov I."/>
            <person name="Trotsenko Y.A."/>
        </authorList>
    </citation>
    <scope>NUCLEOTIDE SEQUENCE [LARGE SCALE GENOMIC DNA]</scope>
    <source>
        <strain evidence="15 16">PK2</strain>
    </source>
</reference>
<dbReference type="SUPFAM" id="SSF56601">
    <property type="entry name" value="beta-lactamase/transpeptidase-like"/>
    <property type="match status" value="1"/>
</dbReference>
<dbReference type="GO" id="GO:0009252">
    <property type="term" value="P:peptidoglycan biosynthetic process"/>
    <property type="evidence" value="ECO:0007669"/>
    <property type="project" value="UniProtKB-UniPathway"/>
</dbReference>
<dbReference type="InterPro" id="IPR001967">
    <property type="entry name" value="Peptidase_S11_N"/>
</dbReference>
<evidence type="ECO:0000256" key="13">
    <source>
        <dbReference type="RuleBase" id="RU004016"/>
    </source>
</evidence>
<dbReference type="SUPFAM" id="SSF69189">
    <property type="entry name" value="Penicillin-binding protein associated domain"/>
    <property type="match status" value="1"/>
</dbReference>
<dbReference type="UniPathway" id="UPA00219"/>
<dbReference type="InterPro" id="IPR012338">
    <property type="entry name" value="Beta-lactam/transpept-like"/>
</dbReference>
<dbReference type="SMART" id="SM00936">
    <property type="entry name" value="PBP5_C"/>
    <property type="match status" value="1"/>
</dbReference>
<name>A0A1E3H3C9_9HYPH</name>
<dbReference type="GO" id="GO:0006508">
    <property type="term" value="P:proteolysis"/>
    <property type="evidence" value="ECO:0007669"/>
    <property type="project" value="UniProtKB-KW"/>
</dbReference>
<dbReference type="GO" id="GO:0008360">
    <property type="term" value="P:regulation of cell shape"/>
    <property type="evidence" value="ECO:0007669"/>
    <property type="project" value="UniProtKB-KW"/>
</dbReference>
<protein>
    <recommendedName>
        <fullName evidence="4">serine-type D-Ala-D-Ala carboxypeptidase</fullName>
        <ecNumber evidence="4">3.4.16.4</ecNumber>
    </recommendedName>
</protein>
<keyword evidence="10" id="KW-0573">Peptidoglycan synthesis</keyword>
<dbReference type="PRINTS" id="PR00725">
    <property type="entry name" value="DADACBPTASE1"/>
</dbReference>
<dbReference type="Pfam" id="PF00768">
    <property type="entry name" value="Peptidase_S11"/>
    <property type="match status" value="1"/>
</dbReference>
<evidence type="ECO:0000256" key="9">
    <source>
        <dbReference type="ARBA" id="ARBA00022960"/>
    </source>
</evidence>
<keyword evidence="6" id="KW-0645">Protease</keyword>
<dbReference type="EMBL" id="MCRJ01000038">
    <property type="protein sequence ID" value="ODN70822.1"/>
    <property type="molecule type" value="Genomic_DNA"/>
</dbReference>
<evidence type="ECO:0000256" key="10">
    <source>
        <dbReference type="ARBA" id="ARBA00022984"/>
    </source>
</evidence>
<evidence type="ECO:0000256" key="6">
    <source>
        <dbReference type="ARBA" id="ARBA00022670"/>
    </source>
</evidence>
<organism evidence="15 16">
    <name type="scientific">Methylobrevis pamukkalensis</name>
    <dbReference type="NCBI Taxonomy" id="1439726"/>
    <lineage>
        <taxon>Bacteria</taxon>
        <taxon>Pseudomonadati</taxon>
        <taxon>Pseudomonadota</taxon>
        <taxon>Alphaproteobacteria</taxon>
        <taxon>Hyphomicrobiales</taxon>
        <taxon>Pleomorphomonadaceae</taxon>
        <taxon>Methylobrevis</taxon>
    </lineage>
</organism>
<comment type="catalytic activity">
    <reaction evidence="12">
        <text>Preferential cleavage: (Ac)2-L-Lys-D-Ala-|-D-Ala. Also transpeptidation of peptidyl-alanyl moieties that are N-acyl substituents of D-alanine.</text>
        <dbReference type="EC" id="3.4.16.4"/>
    </reaction>
</comment>
<evidence type="ECO:0000256" key="8">
    <source>
        <dbReference type="ARBA" id="ARBA00022801"/>
    </source>
</evidence>
<comment type="similarity">
    <text evidence="3 13">Belongs to the peptidase S11 family.</text>
</comment>
<evidence type="ECO:0000256" key="2">
    <source>
        <dbReference type="ARBA" id="ARBA00004752"/>
    </source>
</evidence>
<keyword evidence="8 15" id="KW-0378">Hydrolase</keyword>
<accession>A0A1E3H3C9</accession>
<evidence type="ECO:0000259" key="14">
    <source>
        <dbReference type="SMART" id="SM00936"/>
    </source>
</evidence>
<dbReference type="Gene3D" id="3.40.710.10">
    <property type="entry name" value="DD-peptidase/beta-lactamase superfamily"/>
    <property type="match status" value="1"/>
</dbReference>
<sequence length="390" mass="41770">MPAWPTKVPRLPILALLLAALLVPMGPEPALAIETSAARALVVEEATGSVLLDRGADQPFPPGNFTKLLTAAVVFDAIERGDIADDTILQVSEHAWRTGGAPARVTTMFAAVRSKVPVADLLRGLTIHYANDAAIVLAEGLSGTEAAFAERMNRLAAEIGMNASRFANPTGFPAPDAETTLRDMERLVRWMRAEHPGRMALYAQPDFTWNRITQRNKTEPLRTVPSVAGLSLAFDEKAGFAAVIVAGSDDRWLFVGLGGLPDEAARAREIAALVGGVAQDYRTVELFRPADRVGEVEVFGGARTHVPVTTTVPARVTLPLAENAALAARIVYDGPVVAPVGRDQPLAHLEIRSGDHLVRRFPLVAAEDVPAGSLRSRAEDGLLELISGWW</sequence>
<dbReference type="InterPro" id="IPR012907">
    <property type="entry name" value="Peptidase_S11_C"/>
</dbReference>
<dbReference type="AlphaFoldDB" id="A0A1E3H3C9"/>
<keyword evidence="16" id="KW-1185">Reference proteome</keyword>
<dbReference type="GO" id="GO:0009002">
    <property type="term" value="F:serine-type D-Ala-D-Ala carboxypeptidase activity"/>
    <property type="evidence" value="ECO:0007669"/>
    <property type="project" value="UniProtKB-EC"/>
</dbReference>
<comment type="caution">
    <text evidence="15">The sequence shown here is derived from an EMBL/GenBank/DDBJ whole genome shotgun (WGS) entry which is preliminary data.</text>
</comment>
<feature type="domain" description="Peptidase S11 D-Ala-D-Ala carboxypeptidase A C-terminal" evidence="14">
    <location>
        <begin position="281"/>
        <end position="371"/>
    </location>
</feature>
<dbReference type="Proteomes" id="UP000094622">
    <property type="component" value="Unassembled WGS sequence"/>
</dbReference>
<keyword evidence="11" id="KW-0961">Cell wall biogenesis/degradation</keyword>
<dbReference type="EC" id="3.4.16.4" evidence="4"/>